<dbReference type="VEuPathDB" id="VectorBase:AALB20_026508"/>
<accession>A0A182FM60</accession>
<reference evidence="1 2" key="1">
    <citation type="journal article" date="2017" name="G3 (Bethesda)">
        <title>The Physical Genome Mapping of Anopheles albimanus Corrected Scaffold Misassemblies and Identified Interarm Rearrangements in Genus Anopheles.</title>
        <authorList>
            <person name="Artemov G.N."/>
            <person name="Peery A.N."/>
            <person name="Jiang X."/>
            <person name="Tu Z."/>
            <person name="Stegniy V.N."/>
            <person name="Sharakhova M.V."/>
            <person name="Sharakhov I.V."/>
        </authorList>
    </citation>
    <scope>NUCLEOTIDE SEQUENCE [LARGE SCALE GENOMIC DNA]</scope>
    <source>
        <strain evidence="1 2">ALBI9_A</strain>
    </source>
</reference>
<sequence>MTAGRSGPVFRCEPDVFKVNTTISVCDDYSLPIDFVKKRPSSFDPCLVQHIPNNWASPSPQSDHVSIAPLHTCVSGGSGLYKLLKEH</sequence>
<dbReference type="VEuPathDB" id="VectorBase:AALB007619"/>
<dbReference type="EnsemblMetazoa" id="AALB007619-RA">
    <property type="protein sequence ID" value="AALB007619-PA"/>
    <property type="gene ID" value="AALB007619"/>
</dbReference>
<keyword evidence="2" id="KW-1185">Reference proteome</keyword>
<evidence type="ECO:0000313" key="1">
    <source>
        <dbReference type="EnsemblMetazoa" id="AALB007619-PA"/>
    </source>
</evidence>
<reference evidence="1" key="2">
    <citation type="submission" date="2022-08" db="UniProtKB">
        <authorList>
            <consortium name="EnsemblMetazoa"/>
        </authorList>
    </citation>
    <scope>IDENTIFICATION</scope>
    <source>
        <strain evidence="1">STECLA/ALBI9_A</strain>
    </source>
</reference>
<dbReference type="AlphaFoldDB" id="A0A182FM60"/>
<name>A0A182FM60_ANOAL</name>
<dbReference type="Proteomes" id="UP000069272">
    <property type="component" value="Chromosome 3R"/>
</dbReference>
<protein>
    <submittedName>
        <fullName evidence="1">Uncharacterized protein</fullName>
    </submittedName>
</protein>
<proteinExistence type="predicted"/>
<dbReference type="STRING" id="7167.A0A182FM60"/>
<evidence type="ECO:0000313" key="2">
    <source>
        <dbReference type="Proteomes" id="UP000069272"/>
    </source>
</evidence>
<organism evidence="1 2">
    <name type="scientific">Anopheles albimanus</name>
    <name type="common">New world malaria mosquito</name>
    <dbReference type="NCBI Taxonomy" id="7167"/>
    <lineage>
        <taxon>Eukaryota</taxon>
        <taxon>Metazoa</taxon>
        <taxon>Ecdysozoa</taxon>
        <taxon>Arthropoda</taxon>
        <taxon>Hexapoda</taxon>
        <taxon>Insecta</taxon>
        <taxon>Pterygota</taxon>
        <taxon>Neoptera</taxon>
        <taxon>Endopterygota</taxon>
        <taxon>Diptera</taxon>
        <taxon>Nematocera</taxon>
        <taxon>Culicoidea</taxon>
        <taxon>Culicidae</taxon>
        <taxon>Anophelinae</taxon>
        <taxon>Anopheles</taxon>
    </lineage>
</organism>